<evidence type="ECO:0000313" key="1">
    <source>
        <dbReference type="EMBL" id="MBE9611034.1"/>
    </source>
</evidence>
<organism evidence="1 2">
    <name type="scientific">Chitinilyticum piscinae</name>
    <dbReference type="NCBI Taxonomy" id="2866724"/>
    <lineage>
        <taxon>Bacteria</taxon>
        <taxon>Pseudomonadati</taxon>
        <taxon>Pseudomonadota</taxon>
        <taxon>Betaproteobacteria</taxon>
        <taxon>Neisseriales</taxon>
        <taxon>Chitinibacteraceae</taxon>
        <taxon>Chitinilyticum</taxon>
    </lineage>
</organism>
<keyword evidence="2" id="KW-1185">Reference proteome</keyword>
<accession>A0A8J7KH29</accession>
<name>A0A8J7KH29_9NEIS</name>
<dbReference type="RefSeq" id="WP_194117551.1">
    <property type="nucleotide sequence ID" value="NZ_JADFUA010000020.1"/>
</dbReference>
<dbReference type="Proteomes" id="UP000604481">
    <property type="component" value="Unassembled WGS sequence"/>
</dbReference>
<reference evidence="1 2" key="1">
    <citation type="submission" date="2020-10" db="EMBL/GenBank/DDBJ databases">
        <title>The genome sequence of Chitinilyticum litopenaei 4Y14.</title>
        <authorList>
            <person name="Liu Y."/>
        </authorList>
    </citation>
    <scope>NUCLEOTIDE SEQUENCE [LARGE SCALE GENOMIC DNA]</scope>
    <source>
        <strain evidence="1 2">4Y14</strain>
    </source>
</reference>
<protein>
    <submittedName>
        <fullName evidence="1">Uncharacterized protein</fullName>
    </submittedName>
</protein>
<sequence length="80" mass="9035">MSKHLPTGQEQAAADLRFDQFMQELDTLAKFSRSSFNYRQVADAVLFGARMRVLYALGKPRVYLTSIDDLGSPPRAGKQR</sequence>
<dbReference type="EMBL" id="JADFUA010000020">
    <property type="protein sequence ID" value="MBE9611034.1"/>
    <property type="molecule type" value="Genomic_DNA"/>
</dbReference>
<gene>
    <name evidence="1" type="ORF">INR99_17080</name>
</gene>
<evidence type="ECO:0000313" key="2">
    <source>
        <dbReference type="Proteomes" id="UP000604481"/>
    </source>
</evidence>
<proteinExistence type="predicted"/>
<dbReference type="AlphaFoldDB" id="A0A8J7KH29"/>
<comment type="caution">
    <text evidence="1">The sequence shown here is derived from an EMBL/GenBank/DDBJ whole genome shotgun (WGS) entry which is preliminary data.</text>
</comment>